<dbReference type="GO" id="GO:0004175">
    <property type="term" value="F:endopeptidase activity"/>
    <property type="evidence" value="ECO:0007669"/>
    <property type="project" value="UniProtKB-ARBA"/>
</dbReference>
<gene>
    <name evidence="3" type="ORF">C491_16972</name>
</gene>
<dbReference type="PANTHER" id="PTHR36435">
    <property type="entry name" value="SLR1288 PROTEIN"/>
    <property type="match status" value="1"/>
</dbReference>
<dbReference type="InterPro" id="IPR052710">
    <property type="entry name" value="CAAX_protease"/>
</dbReference>
<feature type="transmembrane region" description="Helical" evidence="1">
    <location>
        <begin position="85"/>
        <end position="107"/>
    </location>
</feature>
<dbReference type="AlphaFoldDB" id="L9X1T0"/>
<feature type="domain" description="CAAX prenyl protease 2/Lysostaphin resistance protein A-like" evidence="2">
    <location>
        <begin position="7"/>
        <end position="97"/>
    </location>
</feature>
<dbReference type="Pfam" id="PF02517">
    <property type="entry name" value="Rce1-like"/>
    <property type="match status" value="1"/>
</dbReference>
<keyword evidence="4" id="KW-1185">Reference proteome</keyword>
<protein>
    <recommendedName>
        <fullName evidence="2">CAAX prenyl protease 2/Lysostaphin resistance protein A-like domain-containing protein</fullName>
    </recommendedName>
</protein>
<dbReference type="EMBL" id="AOIB01000031">
    <property type="protein sequence ID" value="ELY55426.1"/>
    <property type="molecule type" value="Genomic_DNA"/>
</dbReference>
<dbReference type="GO" id="GO:0080120">
    <property type="term" value="P:CAAX-box protein maturation"/>
    <property type="evidence" value="ECO:0007669"/>
    <property type="project" value="UniProtKB-ARBA"/>
</dbReference>
<accession>L9X1T0</accession>
<keyword evidence="1" id="KW-1133">Transmembrane helix</keyword>
<comment type="caution">
    <text evidence="3">The sequence shown here is derived from an EMBL/GenBank/DDBJ whole genome shotgun (WGS) entry which is preliminary data.</text>
</comment>
<dbReference type="Proteomes" id="UP000011688">
    <property type="component" value="Unassembled WGS sequence"/>
</dbReference>
<dbReference type="RefSeq" id="WP_005558313.1">
    <property type="nucleotide sequence ID" value="NZ_AOIB01000031.1"/>
</dbReference>
<dbReference type="OrthoDB" id="206220at2157"/>
<evidence type="ECO:0000256" key="1">
    <source>
        <dbReference type="SAM" id="Phobius"/>
    </source>
</evidence>
<evidence type="ECO:0000313" key="3">
    <source>
        <dbReference type="EMBL" id="ELY55426.1"/>
    </source>
</evidence>
<dbReference type="STRING" id="1227497.C491_16972"/>
<name>L9X1T0_9EURY</name>
<dbReference type="InterPro" id="IPR003675">
    <property type="entry name" value="Rce1/LyrA-like_dom"/>
</dbReference>
<feature type="transmembrane region" description="Helical" evidence="1">
    <location>
        <begin position="46"/>
        <end position="78"/>
    </location>
</feature>
<evidence type="ECO:0000259" key="2">
    <source>
        <dbReference type="Pfam" id="PF02517"/>
    </source>
</evidence>
<reference evidence="3 4" key="1">
    <citation type="journal article" date="2014" name="PLoS Genet.">
        <title>Phylogenetically driven sequencing of extremely halophilic archaea reveals strategies for static and dynamic osmo-response.</title>
        <authorList>
            <person name="Becker E.A."/>
            <person name="Seitzer P.M."/>
            <person name="Tritt A."/>
            <person name="Larsen D."/>
            <person name="Krusor M."/>
            <person name="Yao A.I."/>
            <person name="Wu D."/>
            <person name="Madern D."/>
            <person name="Eisen J.A."/>
            <person name="Darling A.E."/>
            <person name="Facciotti M.T."/>
        </authorList>
    </citation>
    <scope>NUCLEOTIDE SEQUENCE [LARGE SCALE GENOMIC DNA]</scope>
    <source>
        <strain evidence="3 4">DSM 10524</strain>
    </source>
</reference>
<keyword evidence="1" id="KW-0812">Transmembrane</keyword>
<organism evidence="3 4">
    <name type="scientific">Natronococcus amylolyticus DSM 10524</name>
    <dbReference type="NCBI Taxonomy" id="1227497"/>
    <lineage>
        <taxon>Archaea</taxon>
        <taxon>Methanobacteriati</taxon>
        <taxon>Methanobacteriota</taxon>
        <taxon>Stenosarchaea group</taxon>
        <taxon>Halobacteria</taxon>
        <taxon>Halobacteriales</taxon>
        <taxon>Natrialbaceae</taxon>
        <taxon>Natronococcus</taxon>
    </lineage>
</organism>
<sequence length="111" mass="11719">MRSTVGIAALVLTSLVIAPVAEEILFRGLALGHFLARRYGVVTASVPSVALFALVHVFMAGAVSVAITGALGVVLTALRLWYDSLVAPWLMHLLVNAWGLTVTIGLVPTPW</sequence>
<proteinExistence type="predicted"/>
<dbReference type="PANTHER" id="PTHR36435:SF1">
    <property type="entry name" value="CAAX AMINO TERMINAL PROTEASE FAMILY PROTEIN"/>
    <property type="match status" value="1"/>
</dbReference>
<evidence type="ECO:0000313" key="4">
    <source>
        <dbReference type="Proteomes" id="UP000011688"/>
    </source>
</evidence>
<keyword evidence="1" id="KW-0472">Membrane</keyword>
<dbReference type="eggNOG" id="arCOG02766">
    <property type="taxonomic scope" value="Archaea"/>
</dbReference>